<dbReference type="SUPFAM" id="SSF144232">
    <property type="entry name" value="HIT/MYND zinc finger-like"/>
    <property type="match status" value="1"/>
</dbReference>
<reference evidence="6 7" key="1">
    <citation type="journal article" date="2015" name="Front. Microbiol.">
        <title>Genome sequence of the plant growth promoting endophytic yeast Rhodotorula graminis WP1.</title>
        <authorList>
            <person name="Firrincieli A."/>
            <person name="Otillar R."/>
            <person name="Salamov A."/>
            <person name="Schmutz J."/>
            <person name="Khan Z."/>
            <person name="Redman R.S."/>
            <person name="Fleck N.D."/>
            <person name="Lindquist E."/>
            <person name="Grigoriev I.V."/>
            <person name="Doty S.L."/>
        </authorList>
    </citation>
    <scope>NUCLEOTIDE SEQUENCE [LARGE SCALE GENOMIC DNA]</scope>
    <source>
        <strain evidence="6 7">WP1</strain>
    </source>
</reference>
<keyword evidence="2 4" id="KW-0863">Zinc-finger</keyword>
<evidence type="ECO:0000313" key="7">
    <source>
        <dbReference type="Proteomes" id="UP000053890"/>
    </source>
</evidence>
<dbReference type="GeneID" id="28979320"/>
<evidence type="ECO:0000256" key="1">
    <source>
        <dbReference type="ARBA" id="ARBA00022723"/>
    </source>
</evidence>
<dbReference type="PROSITE" id="PS50865">
    <property type="entry name" value="ZF_MYND_2"/>
    <property type="match status" value="1"/>
</dbReference>
<evidence type="ECO:0000256" key="3">
    <source>
        <dbReference type="ARBA" id="ARBA00022833"/>
    </source>
</evidence>
<organism evidence="6 7">
    <name type="scientific">Rhodotorula graminis (strain WP1)</name>
    <dbReference type="NCBI Taxonomy" id="578459"/>
    <lineage>
        <taxon>Eukaryota</taxon>
        <taxon>Fungi</taxon>
        <taxon>Dikarya</taxon>
        <taxon>Basidiomycota</taxon>
        <taxon>Pucciniomycotina</taxon>
        <taxon>Microbotryomycetes</taxon>
        <taxon>Sporidiobolales</taxon>
        <taxon>Sporidiobolaceae</taxon>
        <taxon>Rhodotorula</taxon>
    </lineage>
</organism>
<evidence type="ECO:0000259" key="5">
    <source>
        <dbReference type="PROSITE" id="PS50865"/>
    </source>
</evidence>
<keyword evidence="3" id="KW-0862">Zinc</keyword>
<dbReference type="InterPro" id="IPR002893">
    <property type="entry name" value="Znf_MYND"/>
</dbReference>
<sequence>MELQAASNGICTFPVRLQGDDQSLRAALGRAGDEIVLVAAEQSVRARRESPSAPIARLSVLVAEDPFPGLTMDGRQMIWVKDYSENAGLLEQLEEAGALRRTGSTIPQGLVRLPLAVVVLNEREMAQRCALEGCDEVESVETTERYKRCSSCSRRYYCSTEHQHAHWPRHKQDCKDLAAGRFTQVEMRRRAQDELPPREHE</sequence>
<dbReference type="PROSITE" id="PS01360">
    <property type="entry name" value="ZF_MYND_1"/>
    <property type="match status" value="1"/>
</dbReference>
<dbReference type="STRING" id="578459.A0A194S9B5"/>
<dbReference type="Pfam" id="PF01753">
    <property type="entry name" value="zf-MYND"/>
    <property type="match status" value="1"/>
</dbReference>
<dbReference type="OrthoDB" id="3149405at2759"/>
<feature type="domain" description="MYND-type" evidence="5">
    <location>
        <begin position="129"/>
        <end position="174"/>
    </location>
</feature>
<evidence type="ECO:0000256" key="2">
    <source>
        <dbReference type="ARBA" id="ARBA00022771"/>
    </source>
</evidence>
<proteinExistence type="predicted"/>
<name>A0A194S9B5_RHOGW</name>
<gene>
    <name evidence="6" type="ORF">RHOBADRAFT_66128</name>
</gene>
<keyword evidence="7" id="KW-1185">Reference proteome</keyword>
<dbReference type="Proteomes" id="UP000053890">
    <property type="component" value="Unassembled WGS sequence"/>
</dbReference>
<evidence type="ECO:0000256" key="4">
    <source>
        <dbReference type="PROSITE-ProRule" id="PRU00134"/>
    </source>
</evidence>
<evidence type="ECO:0000313" key="6">
    <source>
        <dbReference type="EMBL" id="KPV77060.1"/>
    </source>
</evidence>
<keyword evidence="1" id="KW-0479">Metal-binding</keyword>
<dbReference type="RefSeq" id="XP_018273109.1">
    <property type="nucleotide sequence ID" value="XM_018418873.1"/>
</dbReference>
<dbReference type="Gene3D" id="6.10.140.2220">
    <property type="match status" value="1"/>
</dbReference>
<dbReference type="AlphaFoldDB" id="A0A194S9B5"/>
<accession>A0A194S9B5</accession>
<dbReference type="GO" id="GO:0008270">
    <property type="term" value="F:zinc ion binding"/>
    <property type="evidence" value="ECO:0007669"/>
    <property type="project" value="UniProtKB-KW"/>
</dbReference>
<dbReference type="EMBL" id="KQ474075">
    <property type="protein sequence ID" value="KPV77060.1"/>
    <property type="molecule type" value="Genomic_DNA"/>
</dbReference>
<dbReference type="OMA" id="RQMIWVK"/>
<protein>
    <recommendedName>
        <fullName evidence="5">MYND-type domain-containing protein</fullName>
    </recommendedName>
</protein>